<dbReference type="CDD" id="cd02801">
    <property type="entry name" value="DUS_like_FMN"/>
    <property type="match status" value="1"/>
</dbReference>
<feature type="binding site" evidence="4">
    <location>
        <begin position="221"/>
        <end position="223"/>
    </location>
    <ligand>
        <name>FMN</name>
        <dbReference type="ChEBI" id="CHEBI:58210"/>
    </ligand>
</feature>
<dbReference type="InterPro" id="IPR013785">
    <property type="entry name" value="Aldolase_TIM"/>
</dbReference>
<dbReference type="GO" id="GO:0010181">
    <property type="term" value="F:FMN binding"/>
    <property type="evidence" value="ECO:0007669"/>
    <property type="project" value="UniProtKB-UniRule"/>
</dbReference>
<dbReference type="AlphaFoldDB" id="A6GGZ7"/>
<comment type="catalytic activity">
    <reaction evidence="4">
        <text>5,6-dihydrouridine(20) in tRNA + NADP(+) = uridine(20) in tRNA + NADPH + H(+)</text>
        <dbReference type="Rhea" id="RHEA:53336"/>
        <dbReference type="Rhea" id="RHEA-COMP:13533"/>
        <dbReference type="Rhea" id="RHEA-COMP:13534"/>
        <dbReference type="ChEBI" id="CHEBI:15378"/>
        <dbReference type="ChEBI" id="CHEBI:57783"/>
        <dbReference type="ChEBI" id="CHEBI:58349"/>
        <dbReference type="ChEBI" id="CHEBI:65315"/>
        <dbReference type="ChEBI" id="CHEBI:74443"/>
        <dbReference type="EC" id="1.3.1.91"/>
    </reaction>
</comment>
<keyword evidence="1 4" id="KW-0820">tRNA-binding</keyword>
<dbReference type="HAMAP" id="MF_02041">
    <property type="entry name" value="DusA_subfam"/>
    <property type="match status" value="1"/>
</dbReference>
<accession>A6GGZ7</accession>
<evidence type="ECO:0000256" key="1">
    <source>
        <dbReference type="ARBA" id="ARBA00022555"/>
    </source>
</evidence>
<feature type="region of interest" description="Disordered" evidence="5">
    <location>
        <begin position="1"/>
        <end position="21"/>
    </location>
</feature>
<feature type="compositionally biased region" description="Basic and acidic residues" evidence="5">
    <location>
        <begin position="1"/>
        <end position="13"/>
    </location>
</feature>
<dbReference type="Proteomes" id="UP000005801">
    <property type="component" value="Unassembled WGS sequence"/>
</dbReference>
<dbReference type="Gene3D" id="3.20.20.70">
    <property type="entry name" value="Aldolase class I"/>
    <property type="match status" value="1"/>
</dbReference>
<dbReference type="GO" id="GO:0102264">
    <property type="term" value="F:tRNA-dihydrouridine20 synthase activity"/>
    <property type="evidence" value="ECO:0007669"/>
    <property type="project" value="UniProtKB-EC"/>
</dbReference>
<dbReference type="EC" id="1.3.1.91" evidence="4"/>
<comment type="cofactor">
    <cofactor evidence="4">
        <name>FMN</name>
        <dbReference type="ChEBI" id="CHEBI:58210"/>
    </cofactor>
</comment>
<feature type="binding site" evidence="4">
    <location>
        <position position="80"/>
    </location>
    <ligand>
        <name>FMN</name>
        <dbReference type="ChEBI" id="CHEBI:58210"/>
    </ligand>
</feature>
<dbReference type="STRING" id="391625.PPSIR1_20159"/>
<protein>
    <recommendedName>
        <fullName evidence="4">tRNA-dihydrouridine(20/20a) synthase</fullName>
        <ecNumber evidence="4">1.3.1.91</ecNumber>
    </recommendedName>
    <alternativeName>
        <fullName evidence="4">DusA-like U20-specific dihydrouridine synthase</fullName>
        <shortName evidence="4">U20-specific Dus</shortName>
    </alternativeName>
</protein>
<comment type="catalytic activity">
    <reaction evidence="4">
        <text>5,6-dihydrouridine(20) in tRNA + NAD(+) = uridine(20) in tRNA + NADH + H(+)</text>
        <dbReference type="Rhea" id="RHEA:53340"/>
        <dbReference type="Rhea" id="RHEA-COMP:13533"/>
        <dbReference type="Rhea" id="RHEA-COMP:13534"/>
        <dbReference type="ChEBI" id="CHEBI:15378"/>
        <dbReference type="ChEBI" id="CHEBI:57540"/>
        <dbReference type="ChEBI" id="CHEBI:57945"/>
        <dbReference type="ChEBI" id="CHEBI:65315"/>
        <dbReference type="ChEBI" id="CHEBI:74443"/>
        <dbReference type="EC" id="1.3.1.91"/>
    </reaction>
</comment>
<comment type="caution">
    <text evidence="4">Lacks conserved residue(s) required for the propagation of feature annotation.</text>
</comment>
<keyword evidence="4" id="KW-0285">Flavoprotein</keyword>
<dbReference type="EMBL" id="ABCS01000112">
    <property type="protein sequence ID" value="EDM74882.1"/>
    <property type="molecule type" value="Genomic_DNA"/>
</dbReference>
<comment type="caution">
    <text evidence="7">The sequence shown here is derived from an EMBL/GenBank/DDBJ whole genome shotgun (WGS) entry which is preliminary data.</text>
</comment>
<dbReference type="NCBIfam" id="NF008774">
    <property type="entry name" value="PRK11815.1"/>
    <property type="match status" value="1"/>
</dbReference>
<keyword evidence="3 4" id="KW-0694">RNA-binding</keyword>
<keyword evidence="2 4" id="KW-0521">NADP</keyword>
<feature type="site" description="Interacts with tRNA; defines subfamily-specific binding signature" evidence="4">
    <location>
        <position position="193"/>
    </location>
</feature>
<feature type="site" description="Interacts with tRNA" evidence="4">
    <location>
        <position position="107"/>
    </location>
</feature>
<sequence>MDPRAPLEHDRAPRQRRGRVRPVSVAPMMDRTDRHFRRLMRLITRHTLLYTEMVTCPAVLHGDREHILGYHPSEHPLALQLGGDDPEALAACARIAAELGYDEVNINVGCPSDRVQSGNFGVCLMKDPARVRDCVVAMREAVELPVTVKHRIGVDELDRYEDMLHFVDVVAAAEPDLFTVHARKAWLQGLSPKQNRNVPPLRYAEVHRLARERPGVFVEINGGFKTADAIAEQLERVDAVMLGRAAWDDPWLFAAVDQRFFASEAPAPTRPAVVEAYLEHVHEQLAMARARVEAGSRYKGPSATILLRPIMNLFTGRPGAKRWKRTLNELCQRPTREGLDALPAFAVELEAEGAARDRARAS</sequence>
<feature type="active site" description="Proton donor" evidence="4">
    <location>
        <position position="110"/>
    </location>
</feature>
<dbReference type="GO" id="GO:0102266">
    <property type="term" value="F:tRNA-dihydrouridine20a synthase activity"/>
    <property type="evidence" value="ECO:0007669"/>
    <property type="project" value="RHEA"/>
</dbReference>
<feature type="binding site" evidence="4">
    <location>
        <position position="181"/>
    </location>
    <ligand>
        <name>FMN</name>
        <dbReference type="ChEBI" id="CHEBI:58210"/>
    </ligand>
</feature>
<comment type="similarity">
    <text evidence="4">Belongs to the Dus family. DusA subfamily.</text>
</comment>
<evidence type="ECO:0000256" key="3">
    <source>
        <dbReference type="ARBA" id="ARBA00022884"/>
    </source>
</evidence>
<evidence type="ECO:0000313" key="7">
    <source>
        <dbReference type="EMBL" id="EDM74882.1"/>
    </source>
</evidence>
<dbReference type="InterPro" id="IPR004653">
    <property type="entry name" value="DusA"/>
</dbReference>
<evidence type="ECO:0000259" key="6">
    <source>
        <dbReference type="Pfam" id="PF01207"/>
    </source>
</evidence>
<evidence type="ECO:0000256" key="5">
    <source>
        <dbReference type="SAM" id="MobiDB-lite"/>
    </source>
</evidence>
<dbReference type="OrthoDB" id="9783413at2"/>
<keyword evidence="4" id="KW-0560">Oxidoreductase</keyword>
<dbReference type="SUPFAM" id="SSF51395">
    <property type="entry name" value="FMN-linked oxidoreductases"/>
    <property type="match status" value="1"/>
</dbReference>
<gene>
    <name evidence="7" type="ORF">PPSIR1_20159</name>
</gene>
<comment type="function">
    <text evidence="4">Catalyzes the synthesis of 5,6-dihydrouridine (D), a modified base found in the D-loop of most tRNAs, via the reduction of the C5-C6 double bond in target uridines. Specifically modifies U20 and U20a in tRNAs.</text>
</comment>
<dbReference type="PANTHER" id="PTHR42907">
    <property type="entry name" value="FMN-LINKED OXIDOREDUCTASES SUPERFAMILY PROTEIN"/>
    <property type="match status" value="1"/>
</dbReference>
<evidence type="ECO:0000313" key="8">
    <source>
        <dbReference type="Proteomes" id="UP000005801"/>
    </source>
</evidence>
<keyword evidence="4" id="KW-0819">tRNA processing</keyword>
<feature type="binding site" evidence="4">
    <location>
        <position position="149"/>
    </location>
    <ligand>
        <name>FMN</name>
        <dbReference type="ChEBI" id="CHEBI:58210"/>
    </ligand>
</feature>
<evidence type="ECO:0000256" key="4">
    <source>
        <dbReference type="HAMAP-Rule" id="MF_02041"/>
    </source>
</evidence>
<comment type="catalytic activity">
    <reaction evidence="4">
        <text>5,6-dihydrouridine(20a) in tRNA + NADP(+) = uridine(20a) in tRNA + NADPH + H(+)</text>
        <dbReference type="Rhea" id="RHEA:53344"/>
        <dbReference type="Rhea" id="RHEA-COMP:13535"/>
        <dbReference type="Rhea" id="RHEA-COMP:13536"/>
        <dbReference type="ChEBI" id="CHEBI:15378"/>
        <dbReference type="ChEBI" id="CHEBI:57783"/>
        <dbReference type="ChEBI" id="CHEBI:58349"/>
        <dbReference type="ChEBI" id="CHEBI:65315"/>
        <dbReference type="ChEBI" id="CHEBI:74443"/>
    </reaction>
</comment>
<proteinExistence type="inferred from homology"/>
<comment type="catalytic activity">
    <reaction evidence="4">
        <text>5,6-dihydrouridine(20a) in tRNA + NAD(+) = uridine(20a) in tRNA + NADH + H(+)</text>
        <dbReference type="Rhea" id="RHEA:53348"/>
        <dbReference type="Rhea" id="RHEA-COMP:13535"/>
        <dbReference type="Rhea" id="RHEA-COMP:13536"/>
        <dbReference type="ChEBI" id="CHEBI:15378"/>
        <dbReference type="ChEBI" id="CHEBI:57540"/>
        <dbReference type="ChEBI" id="CHEBI:57945"/>
        <dbReference type="ChEBI" id="CHEBI:65315"/>
        <dbReference type="ChEBI" id="CHEBI:74443"/>
    </reaction>
</comment>
<dbReference type="Pfam" id="PF01207">
    <property type="entry name" value="Dus"/>
    <property type="match status" value="1"/>
</dbReference>
<dbReference type="RefSeq" id="WP_006975985.1">
    <property type="nucleotide sequence ID" value="NZ_ABCS01000112.1"/>
</dbReference>
<keyword evidence="4" id="KW-0288">FMN</keyword>
<feature type="domain" description="DUS-like FMN-binding" evidence="6">
    <location>
        <begin position="25"/>
        <end position="332"/>
    </location>
</feature>
<dbReference type="PANTHER" id="PTHR42907:SF1">
    <property type="entry name" value="FMN-LINKED OXIDOREDUCTASES SUPERFAMILY PROTEIN"/>
    <property type="match status" value="1"/>
</dbReference>
<name>A6GGZ7_9BACT</name>
<feature type="binding site" evidence="4">
    <location>
        <begin position="27"/>
        <end position="29"/>
    </location>
    <ligand>
        <name>FMN</name>
        <dbReference type="ChEBI" id="CHEBI:58210"/>
    </ligand>
</feature>
<reference evidence="7 8" key="1">
    <citation type="submission" date="2007-06" db="EMBL/GenBank/DDBJ databases">
        <authorList>
            <person name="Shimkets L."/>
            <person name="Ferriera S."/>
            <person name="Johnson J."/>
            <person name="Kravitz S."/>
            <person name="Beeson K."/>
            <person name="Sutton G."/>
            <person name="Rogers Y.-H."/>
            <person name="Friedman R."/>
            <person name="Frazier M."/>
            <person name="Venter J.C."/>
        </authorList>
    </citation>
    <scope>NUCLEOTIDE SEQUENCE [LARGE SCALE GENOMIC DNA]</scope>
    <source>
        <strain evidence="7 8">SIR-1</strain>
    </source>
</reference>
<dbReference type="eggNOG" id="COG0042">
    <property type="taxonomic scope" value="Bacteria"/>
</dbReference>
<evidence type="ECO:0000256" key="2">
    <source>
        <dbReference type="ARBA" id="ARBA00022857"/>
    </source>
</evidence>
<feature type="site" description="Interacts with tRNA" evidence="4">
    <location>
        <position position="196"/>
    </location>
</feature>
<dbReference type="Gene3D" id="1.20.120.1460">
    <property type="match status" value="1"/>
</dbReference>
<dbReference type="GO" id="GO:0000049">
    <property type="term" value="F:tRNA binding"/>
    <property type="evidence" value="ECO:0007669"/>
    <property type="project" value="UniProtKB-UniRule"/>
</dbReference>
<dbReference type="InterPro" id="IPR035587">
    <property type="entry name" value="DUS-like_FMN-bd"/>
</dbReference>
<keyword evidence="8" id="KW-1185">Reference proteome</keyword>
<organism evidence="7 8">
    <name type="scientific">Plesiocystis pacifica SIR-1</name>
    <dbReference type="NCBI Taxonomy" id="391625"/>
    <lineage>
        <taxon>Bacteria</taxon>
        <taxon>Pseudomonadati</taxon>
        <taxon>Myxococcota</taxon>
        <taxon>Polyangia</taxon>
        <taxon>Nannocystales</taxon>
        <taxon>Nannocystaceae</taxon>
        <taxon>Plesiocystis</taxon>
    </lineage>
</organism>
<feature type="binding site" evidence="4">
    <location>
        <begin position="243"/>
        <end position="244"/>
    </location>
    <ligand>
        <name>FMN</name>
        <dbReference type="ChEBI" id="CHEBI:58210"/>
    </ligand>
</feature>